<evidence type="ECO:0000256" key="4">
    <source>
        <dbReference type="ARBA" id="ARBA00022519"/>
    </source>
</evidence>
<comment type="cofactor">
    <cofactor evidence="15">
        <name>Mg(2+)</name>
        <dbReference type="ChEBI" id="CHEBI:18420"/>
    </cofactor>
    <text evidence="15">Binds 1 Mg(2+) ion per subunit.</text>
</comment>
<evidence type="ECO:0000256" key="13">
    <source>
        <dbReference type="ARBA" id="ARBA00022884"/>
    </source>
</evidence>
<keyword evidence="5 15" id="KW-0698">rRNA processing</keyword>
<evidence type="ECO:0000256" key="3">
    <source>
        <dbReference type="ARBA" id="ARBA00022490"/>
    </source>
</evidence>
<keyword evidence="11 15" id="KW-0378">Hydrolase</keyword>
<dbReference type="CDD" id="cd04453">
    <property type="entry name" value="S1_RNase_E"/>
    <property type="match status" value="1"/>
</dbReference>
<keyword evidence="20" id="KW-1185">Reference proteome</keyword>
<protein>
    <recommendedName>
        <fullName evidence="15">Ribonuclease E</fullName>
        <shortName evidence="15">RNase E</shortName>
        <ecNumber evidence="15">3.1.26.12</ecNumber>
    </recommendedName>
</protein>
<feature type="compositionally biased region" description="Basic and acidic residues" evidence="17">
    <location>
        <begin position="701"/>
        <end position="715"/>
    </location>
</feature>
<keyword evidence="15" id="KW-0820">tRNA-binding</keyword>
<dbReference type="OrthoDB" id="9804278at2"/>
<comment type="cofactor">
    <cofactor evidence="15">
        <name>Zn(2+)</name>
        <dbReference type="ChEBI" id="CHEBI:29105"/>
    </cofactor>
    <text evidence="15">Binds 2 Zn(2+) ions per homotetramer.</text>
</comment>
<feature type="compositionally biased region" description="Basic and acidic residues" evidence="17">
    <location>
        <begin position="930"/>
        <end position="951"/>
    </location>
</feature>
<comment type="similarity">
    <text evidence="1">Belongs to the RNase E/G family. RNase G subfamily.</text>
</comment>
<dbReference type="Proteomes" id="UP000005835">
    <property type="component" value="Unassembled WGS sequence"/>
</dbReference>
<feature type="region of interest" description="Disordered" evidence="17">
    <location>
        <begin position="613"/>
        <end position="763"/>
    </location>
</feature>
<dbReference type="HOGENOM" id="CLU_003468_3_3_4"/>
<dbReference type="GO" id="GO:0006402">
    <property type="term" value="P:mRNA catabolic process"/>
    <property type="evidence" value="ECO:0007669"/>
    <property type="project" value="UniProtKB-UniRule"/>
</dbReference>
<dbReference type="HAMAP" id="MF_00970">
    <property type="entry name" value="RNase_E"/>
    <property type="match status" value="1"/>
</dbReference>
<keyword evidence="15" id="KW-0862">Zinc</keyword>
<comment type="subcellular location">
    <subcellularLocation>
        <location evidence="15">Cytoplasm</location>
    </subcellularLocation>
    <subcellularLocation>
        <location evidence="15">Cell inner membrane</location>
        <topology evidence="15">Peripheral membrane protein</topology>
        <orientation evidence="15">Cytoplasmic side</orientation>
    </subcellularLocation>
</comment>
<feature type="region of interest" description="Disordered" evidence="17">
    <location>
        <begin position="545"/>
        <end position="597"/>
    </location>
</feature>
<feature type="compositionally biased region" description="Basic and acidic residues" evidence="17">
    <location>
        <begin position="781"/>
        <end position="797"/>
    </location>
</feature>
<evidence type="ECO:0000256" key="8">
    <source>
        <dbReference type="ARBA" id="ARBA00022723"/>
    </source>
</evidence>
<dbReference type="PATRIC" id="fig|742823.3.peg.1545"/>
<evidence type="ECO:0000256" key="12">
    <source>
        <dbReference type="ARBA" id="ARBA00022842"/>
    </source>
</evidence>
<comment type="similarity">
    <text evidence="15">Belongs to the RNase E/G family. RNase E subfamily.</text>
</comment>
<keyword evidence="7 15" id="KW-0540">Nuclease</keyword>
<dbReference type="SMART" id="SM00316">
    <property type="entry name" value="S1"/>
    <property type="match status" value="1"/>
</dbReference>
<name>K1JW65_9BURK</name>
<dbReference type="InterPro" id="IPR004659">
    <property type="entry name" value="RNase_E/G"/>
</dbReference>
<dbReference type="InterPro" id="IPR048583">
    <property type="entry name" value="RNase_E_G_thioredoxin-like"/>
</dbReference>
<dbReference type="Gene3D" id="3.40.1260.20">
    <property type="entry name" value="Ribonuclease E, catalytic domain"/>
    <property type="match status" value="1"/>
</dbReference>
<feature type="binding site" evidence="15">
    <location>
        <position position="435"/>
    </location>
    <ligand>
        <name>Zn(2+)</name>
        <dbReference type="ChEBI" id="CHEBI:29105"/>
        <note>ligand shared between dimeric partners</note>
    </ligand>
</feature>
<dbReference type="Pfam" id="PF00575">
    <property type="entry name" value="S1"/>
    <property type="match status" value="1"/>
</dbReference>
<evidence type="ECO:0000256" key="17">
    <source>
        <dbReference type="SAM" id="MobiDB-lite"/>
    </source>
</evidence>
<evidence type="ECO:0000256" key="2">
    <source>
        <dbReference type="ARBA" id="ARBA00022475"/>
    </source>
</evidence>
<dbReference type="AlphaFoldDB" id="K1JW65"/>
<dbReference type="Gene3D" id="2.40.50.140">
    <property type="entry name" value="Nucleic acid-binding proteins"/>
    <property type="match status" value="1"/>
</dbReference>
<dbReference type="GO" id="GO:0009898">
    <property type="term" value="C:cytoplasmic side of plasma membrane"/>
    <property type="evidence" value="ECO:0007669"/>
    <property type="project" value="UniProtKB-UniRule"/>
</dbReference>
<keyword evidence="6 15" id="KW-0819">tRNA processing</keyword>
<keyword evidence="12 15" id="KW-0460">Magnesium</keyword>
<feature type="compositionally biased region" description="Basic residues" evidence="17">
    <location>
        <begin position="966"/>
        <end position="975"/>
    </location>
</feature>
<sequence length="1165" mass="129647">MKRMLFNATHAEETRVGIVDGQKLIDIDIETVGREARKSNIYKGVVTRIEPSLEACFVNYGEERHGFLPFKEISRAYFKEGVDVRSASIREAITEGQELIVQVEKEERGNKGAALTTFISLAGRYLVLMPNNPRGGGVSRRIEGEERQELREAMEKLDLPGGMSTIARTAGIGRTTEELQWDLNYLLKLWEAISEAAAPQYELVREENGRRTTQLVKTSVVEGRPLRRANPPPFLIVEESNLVVRAIRDYFQPDIGEVLVDTDEIYEQARQFMSHVMPDMVGRVKRYREDIPLFTRFQIEHQIETAYSRTVPLPSGGAIVIDHTEALVAVDVNSARATRGADIEETAFRTNCEAADEVARQMRLRDLGGLIVIDFIDMADTKNQRAVEQRLKDALKYDRARVQMAKISRFGLMELSRQRLRPALSEGSHVTCPRCNGVGVIRDTESCALQVLRILQEEAMKEGTGAVHAQVPVDVATFLLNEKRNDITKLEARHRVPIVLIPNTKLETPHYHIERLRQDDERLEDTTPSFNRAEDVAQVADDPYALKSQEDKPQRPKQVPVIKNVLPRDPAPVHPQKAEEAKAEAGKSAQLQPVTQEKGLFSRIMSFLFGSKDEKKEEEKKVEENKTEGKEKSKDAGREDRRRRGGRRDSRRDASSRTRRTERTEEKADKTEKPEERIEEKKRRERPARRPVAEAAPQAQDARDESVEKAEGERTQRRRSRRRRPAEAEAQAAQPEALQTIVSEAQEVAPAAQAEVAPEVKEEVKTEVKAAPVVEMPAEAVTKEPKADEAEAVRPEGEEAVDEAQGETRRRRPRRRRRSGKAAGETAEGAAETTADAAPEAVVEAPDEVKAEEQAQAKPEAQVESRPAEDLKPAEDLFAGMDVGASELVQVETTAKAEPSDYVEAQPRGRKPVHQAVEAAEEPLVQIETRSAEAEAPKTEADLLKSPEHMADVAQLITESFEKSDRRPRRSRRSKVKPDETVKTHLKPIAEAVAGIVAEPDPLGKIAVTAKALETKEEEAGKVQVQAEAVELKAEAVEAAAESAVEAAPVVEAAPAVGTEAVVHAPLMGDVAEGLEANLARAGLEQVHTKPELVTFKGYDVVRYSGRPMPVKAEGETEGPLEQVHTRPELCRPVVYEAVRYPGRPYQAPAALNEEPLVQVHTREA</sequence>
<comment type="caution">
    <text evidence="19">The sequence shown here is derived from an EMBL/GenBank/DDBJ whole genome shotgun (WGS) entry which is preliminary data.</text>
</comment>
<evidence type="ECO:0000256" key="16">
    <source>
        <dbReference type="SAM" id="Coils"/>
    </source>
</evidence>
<gene>
    <name evidence="15" type="primary">rne</name>
    <name evidence="19" type="ORF">HMPREF9465_01553</name>
</gene>
<keyword evidence="9 15" id="KW-0699">rRNA-binding</keyword>
<keyword evidence="8 15" id="KW-0479">Metal-binding</keyword>
<feature type="binding site" evidence="15">
    <location>
        <position position="432"/>
    </location>
    <ligand>
        <name>Zn(2+)</name>
        <dbReference type="ChEBI" id="CHEBI:29105"/>
        <note>ligand shared between dimeric partners</note>
    </ligand>
</feature>
<comment type="function">
    <text evidence="15">Endoribonuclease that plays a central role in RNA processing and decay. Required for the maturation of 5S and 16S rRNAs and the majority of tRNAs. Also involved in the degradation of most mRNAs.</text>
</comment>
<evidence type="ECO:0000256" key="11">
    <source>
        <dbReference type="ARBA" id="ARBA00022801"/>
    </source>
</evidence>
<feature type="compositionally biased region" description="Low complexity" evidence="17">
    <location>
        <begin position="728"/>
        <end position="757"/>
    </location>
</feature>
<dbReference type="PANTHER" id="PTHR30001">
    <property type="entry name" value="RIBONUCLEASE"/>
    <property type="match status" value="1"/>
</dbReference>
<dbReference type="GO" id="GO:0000287">
    <property type="term" value="F:magnesium ion binding"/>
    <property type="evidence" value="ECO:0007669"/>
    <property type="project" value="UniProtKB-UniRule"/>
</dbReference>
<evidence type="ECO:0000313" key="20">
    <source>
        <dbReference type="Proteomes" id="UP000005835"/>
    </source>
</evidence>
<keyword evidence="13 15" id="KW-0694">RNA-binding</keyword>
<dbReference type="SUPFAM" id="SSF50249">
    <property type="entry name" value="Nucleic acid-binding proteins"/>
    <property type="match status" value="1"/>
</dbReference>
<dbReference type="GO" id="GO:0005737">
    <property type="term" value="C:cytoplasm"/>
    <property type="evidence" value="ECO:0007669"/>
    <property type="project" value="UniProtKB-SubCell"/>
</dbReference>
<dbReference type="Pfam" id="PF10150">
    <property type="entry name" value="RNase_E_G"/>
    <property type="match status" value="1"/>
</dbReference>
<feature type="region of interest" description="Required for zinc-mediated homotetramerization and catalytic activity" evidence="15">
    <location>
        <begin position="432"/>
        <end position="435"/>
    </location>
</feature>
<evidence type="ECO:0000256" key="5">
    <source>
        <dbReference type="ARBA" id="ARBA00022552"/>
    </source>
</evidence>
<dbReference type="GO" id="GO:0008033">
    <property type="term" value="P:tRNA processing"/>
    <property type="evidence" value="ECO:0007669"/>
    <property type="project" value="UniProtKB-UniRule"/>
</dbReference>
<dbReference type="EMBL" id="ADMG01000035">
    <property type="protein sequence ID" value="EKB30863.1"/>
    <property type="molecule type" value="Genomic_DNA"/>
</dbReference>
<proteinExistence type="inferred from homology"/>
<feature type="compositionally biased region" description="Basic and acidic residues" evidence="17">
    <location>
        <begin position="847"/>
        <end position="875"/>
    </location>
</feature>
<keyword evidence="10 15" id="KW-0255">Endonuclease</keyword>
<feature type="binding site" evidence="15">
    <location>
        <position position="331"/>
    </location>
    <ligand>
        <name>Mg(2+)</name>
        <dbReference type="ChEBI" id="CHEBI:18420"/>
        <note>catalytic</note>
    </ligand>
</feature>
<evidence type="ECO:0000256" key="9">
    <source>
        <dbReference type="ARBA" id="ARBA00022730"/>
    </source>
</evidence>
<dbReference type="InterPro" id="IPR003029">
    <property type="entry name" value="S1_domain"/>
</dbReference>
<evidence type="ECO:0000256" key="10">
    <source>
        <dbReference type="ARBA" id="ARBA00022759"/>
    </source>
</evidence>
<dbReference type="STRING" id="742823.HMPREF9465_01553"/>
<dbReference type="GO" id="GO:0008270">
    <property type="term" value="F:zinc ion binding"/>
    <property type="evidence" value="ECO:0007669"/>
    <property type="project" value="UniProtKB-UniRule"/>
</dbReference>
<dbReference type="GO" id="GO:0008995">
    <property type="term" value="F:ribonuclease E activity"/>
    <property type="evidence" value="ECO:0007669"/>
    <property type="project" value="UniProtKB-EC"/>
</dbReference>
<dbReference type="EC" id="3.1.26.12" evidence="15"/>
<keyword evidence="14 15" id="KW-0472">Membrane</keyword>
<dbReference type="PANTHER" id="PTHR30001:SF1">
    <property type="entry name" value="RIBONUCLEASE E_G-LIKE PROTEIN, CHLOROPLASTIC"/>
    <property type="match status" value="1"/>
</dbReference>
<dbReference type="RefSeq" id="WP_005435779.1">
    <property type="nucleotide sequence ID" value="NZ_JH815517.1"/>
</dbReference>
<comment type="catalytic activity">
    <reaction evidence="15">
        <text>Endonucleolytic cleavage of single-stranded RNA in A- and U-rich regions.</text>
        <dbReference type="EC" id="3.1.26.12"/>
    </reaction>
</comment>
<dbReference type="InterPro" id="IPR028878">
    <property type="entry name" value="RNase_E"/>
</dbReference>
<keyword evidence="3 15" id="KW-0963">Cytoplasm</keyword>
<dbReference type="InterPro" id="IPR012340">
    <property type="entry name" value="NA-bd_OB-fold"/>
</dbReference>
<evidence type="ECO:0000313" key="19">
    <source>
        <dbReference type="EMBL" id="EKB30863.1"/>
    </source>
</evidence>
<dbReference type="GO" id="GO:0000049">
    <property type="term" value="F:tRNA binding"/>
    <property type="evidence" value="ECO:0007669"/>
    <property type="project" value="UniProtKB-KW"/>
</dbReference>
<feature type="compositionally biased region" description="Low complexity" evidence="17">
    <location>
        <begin position="821"/>
        <end position="844"/>
    </location>
</feature>
<evidence type="ECO:0000259" key="18">
    <source>
        <dbReference type="PROSITE" id="PS50126"/>
    </source>
</evidence>
<dbReference type="Pfam" id="PF20833">
    <property type="entry name" value="RNase_E_G_Thio"/>
    <property type="match status" value="1"/>
</dbReference>
<reference evidence="19 20" key="1">
    <citation type="submission" date="2012-05" db="EMBL/GenBank/DDBJ databases">
        <title>The Genome Sequence of Sutterella wadsworthensis 2_1_59BFAA.</title>
        <authorList>
            <consortium name="The Broad Institute Genome Sequencing Platform"/>
            <person name="Earl A."/>
            <person name="Ward D."/>
            <person name="Feldgarden M."/>
            <person name="Gevers D."/>
            <person name="Daigneault M."/>
            <person name="Strauss J."/>
            <person name="Allen-Vercoe E."/>
            <person name="Walker B."/>
            <person name="Young S.K."/>
            <person name="Zeng Q."/>
            <person name="Gargeya S."/>
            <person name="Fitzgerald M."/>
            <person name="Haas B."/>
            <person name="Abouelleil A."/>
            <person name="Alvarado L."/>
            <person name="Arachchi H.M."/>
            <person name="Berlin A.M."/>
            <person name="Chapman S.B."/>
            <person name="Goldberg J."/>
            <person name="Griggs A."/>
            <person name="Gujja S."/>
            <person name="Hansen M."/>
            <person name="Howarth C."/>
            <person name="Imamovic A."/>
            <person name="Larimer J."/>
            <person name="McCowen C."/>
            <person name="Montmayeur A."/>
            <person name="Murphy C."/>
            <person name="Neiman D."/>
            <person name="Pearson M."/>
            <person name="Priest M."/>
            <person name="Roberts A."/>
            <person name="Saif S."/>
            <person name="Shea T."/>
            <person name="Sisk P."/>
            <person name="Sykes S."/>
            <person name="Wortman J."/>
            <person name="Nusbaum C."/>
            <person name="Birren B."/>
        </authorList>
    </citation>
    <scope>NUCLEOTIDE SEQUENCE [LARGE SCALE GENOMIC DNA]</scope>
    <source>
        <strain evidence="19 20">2_1_59BFAA</strain>
    </source>
</reference>
<feature type="coiled-coil region" evidence="16">
    <location>
        <begin position="1013"/>
        <end position="1047"/>
    </location>
</feature>
<feature type="compositionally biased region" description="Basic residues" evidence="17">
    <location>
        <begin position="809"/>
        <end position="820"/>
    </location>
</feature>
<evidence type="ECO:0000256" key="6">
    <source>
        <dbReference type="ARBA" id="ARBA00022694"/>
    </source>
</evidence>
<dbReference type="GO" id="GO:0006364">
    <property type="term" value="P:rRNA processing"/>
    <property type="evidence" value="ECO:0007669"/>
    <property type="project" value="UniProtKB-UniRule"/>
</dbReference>
<feature type="domain" description="S1 motif" evidence="18">
    <location>
        <begin position="39"/>
        <end position="118"/>
    </location>
</feature>
<feature type="region of interest" description="Disordered" evidence="17">
    <location>
        <begin position="776"/>
        <end position="879"/>
    </location>
</feature>
<keyword evidence="2 15" id="KW-1003">Cell membrane</keyword>
<dbReference type="eggNOG" id="COG1530">
    <property type="taxonomic scope" value="Bacteria"/>
</dbReference>
<dbReference type="GO" id="GO:0019843">
    <property type="term" value="F:rRNA binding"/>
    <property type="evidence" value="ECO:0007669"/>
    <property type="project" value="UniProtKB-KW"/>
</dbReference>
<evidence type="ECO:0000256" key="1">
    <source>
        <dbReference type="ARBA" id="ARBA00005663"/>
    </source>
</evidence>
<dbReference type="InterPro" id="IPR019307">
    <property type="entry name" value="RNA-bd_AU-1/RNase_E/G"/>
</dbReference>
<evidence type="ECO:0000256" key="7">
    <source>
        <dbReference type="ARBA" id="ARBA00022722"/>
    </source>
</evidence>
<dbReference type="PROSITE" id="PS50126">
    <property type="entry name" value="S1"/>
    <property type="match status" value="1"/>
</dbReference>
<evidence type="ECO:0000256" key="15">
    <source>
        <dbReference type="HAMAP-Rule" id="MF_00970"/>
    </source>
</evidence>
<keyword evidence="16" id="KW-0175">Coiled coil</keyword>
<organism evidence="19 20">
    <name type="scientific">Sutterella wadsworthensis 2_1_59BFAA</name>
    <dbReference type="NCBI Taxonomy" id="742823"/>
    <lineage>
        <taxon>Bacteria</taxon>
        <taxon>Pseudomonadati</taxon>
        <taxon>Pseudomonadota</taxon>
        <taxon>Betaproteobacteria</taxon>
        <taxon>Burkholderiales</taxon>
        <taxon>Sutterellaceae</taxon>
        <taxon>Sutterella</taxon>
    </lineage>
</organism>
<feature type="binding site" evidence="15">
    <location>
        <position position="374"/>
    </location>
    <ligand>
        <name>Mg(2+)</name>
        <dbReference type="ChEBI" id="CHEBI:18420"/>
        <note>catalytic</note>
    </ligand>
</feature>
<feature type="compositionally biased region" description="Basic and acidic residues" evidence="17">
    <location>
        <begin position="613"/>
        <end position="682"/>
    </location>
</feature>
<feature type="compositionally biased region" description="Basic and acidic residues" evidence="17">
    <location>
        <begin position="576"/>
        <end position="585"/>
    </location>
</feature>
<evidence type="ECO:0000256" key="14">
    <source>
        <dbReference type="ARBA" id="ARBA00023136"/>
    </source>
</evidence>
<keyword evidence="4 15" id="KW-0997">Cell inner membrane</keyword>
<accession>K1JW65</accession>
<comment type="subunit">
    <text evidence="15">Homotetramer formed by a dimer of dimers.</text>
</comment>
<feature type="region of interest" description="Disordered" evidence="17">
    <location>
        <begin position="894"/>
        <end position="981"/>
    </location>
</feature>